<comment type="function">
    <text evidence="5">Methylates the class 1 translation termination release factors RF1/PrfA and RF2/PrfB on the glutamine residue of the universally conserved GGQ motif.</text>
</comment>
<comment type="similarity">
    <text evidence="5">Belongs to the protein N5-glutamine methyltransferase family. PrmC subfamily.</text>
</comment>
<feature type="binding site" evidence="5">
    <location>
        <begin position="129"/>
        <end position="133"/>
    </location>
    <ligand>
        <name>S-adenosyl-L-methionine</name>
        <dbReference type="ChEBI" id="CHEBI:59789"/>
    </ligand>
</feature>
<evidence type="ECO:0000256" key="2">
    <source>
        <dbReference type="ARBA" id="ARBA00022679"/>
    </source>
</evidence>
<proteinExistence type="inferred from homology"/>
<dbReference type="eggNOG" id="COG2890">
    <property type="taxonomic scope" value="Bacteria"/>
</dbReference>
<dbReference type="OrthoDB" id="9800643at2"/>
<evidence type="ECO:0000256" key="4">
    <source>
        <dbReference type="ARBA" id="ARBA00048391"/>
    </source>
</evidence>
<dbReference type="Proteomes" id="UP000007374">
    <property type="component" value="Unassembled WGS sequence"/>
</dbReference>
<dbReference type="NCBIfam" id="TIGR03534">
    <property type="entry name" value="RF_mod_PrmC"/>
    <property type="match status" value="1"/>
</dbReference>
<dbReference type="AlphaFoldDB" id="K2MYX5"/>
<dbReference type="GO" id="GO:0032259">
    <property type="term" value="P:methylation"/>
    <property type="evidence" value="ECO:0007669"/>
    <property type="project" value="UniProtKB-KW"/>
</dbReference>
<dbReference type="Pfam" id="PF05175">
    <property type="entry name" value="MTS"/>
    <property type="match status" value="1"/>
</dbReference>
<dbReference type="Gene3D" id="3.40.50.150">
    <property type="entry name" value="Vaccinia Virus protein VP39"/>
    <property type="match status" value="1"/>
</dbReference>
<dbReference type="InterPro" id="IPR029063">
    <property type="entry name" value="SAM-dependent_MTases_sf"/>
</dbReference>
<organism evidence="8 9">
    <name type="scientific">Nitratireductor indicus C115</name>
    <dbReference type="NCBI Taxonomy" id="1231190"/>
    <lineage>
        <taxon>Bacteria</taxon>
        <taxon>Pseudomonadati</taxon>
        <taxon>Pseudomonadota</taxon>
        <taxon>Alphaproteobacteria</taxon>
        <taxon>Hyphomicrobiales</taxon>
        <taxon>Phyllobacteriaceae</taxon>
        <taxon>Nitratireductor</taxon>
    </lineage>
</organism>
<dbReference type="Gene3D" id="1.10.8.10">
    <property type="entry name" value="DNA helicase RuvA subunit, C-terminal domain"/>
    <property type="match status" value="1"/>
</dbReference>
<dbReference type="GO" id="GO:0102559">
    <property type="term" value="F:peptide chain release factor N(5)-glutamine methyltransferase activity"/>
    <property type="evidence" value="ECO:0007669"/>
    <property type="project" value="UniProtKB-EC"/>
</dbReference>
<dbReference type="EC" id="2.1.1.297" evidence="5"/>
<dbReference type="STRING" id="721133.SAMN05216176_11413"/>
<evidence type="ECO:0000256" key="5">
    <source>
        <dbReference type="HAMAP-Rule" id="MF_02126"/>
    </source>
</evidence>
<gene>
    <name evidence="5" type="primary">prmC</name>
    <name evidence="8" type="ORF">NA8A_21232</name>
</gene>
<comment type="catalytic activity">
    <reaction evidence="4 5">
        <text>L-glutaminyl-[peptide chain release factor] + S-adenosyl-L-methionine = N(5)-methyl-L-glutaminyl-[peptide chain release factor] + S-adenosyl-L-homocysteine + H(+)</text>
        <dbReference type="Rhea" id="RHEA:42896"/>
        <dbReference type="Rhea" id="RHEA-COMP:10271"/>
        <dbReference type="Rhea" id="RHEA-COMP:10272"/>
        <dbReference type="ChEBI" id="CHEBI:15378"/>
        <dbReference type="ChEBI" id="CHEBI:30011"/>
        <dbReference type="ChEBI" id="CHEBI:57856"/>
        <dbReference type="ChEBI" id="CHEBI:59789"/>
        <dbReference type="ChEBI" id="CHEBI:61891"/>
        <dbReference type="EC" id="2.1.1.297"/>
    </reaction>
</comment>
<dbReference type="InterPro" id="IPR007848">
    <property type="entry name" value="Small_mtfrase_dom"/>
</dbReference>
<dbReference type="InterPro" id="IPR050320">
    <property type="entry name" value="N5-glutamine_MTase"/>
</dbReference>
<dbReference type="InterPro" id="IPR040758">
    <property type="entry name" value="PrmC_N"/>
</dbReference>
<evidence type="ECO:0000256" key="3">
    <source>
        <dbReference type="ARBA" id="ARBA00022691"/>
    </source>
</evidence>
<dbReference type="GO" id="GO:0003676">
    <property type="term" value="F:nucleic acid binding"/>
    <property type="evidence" value="ECO:0007669"/>
    <property type="project" value="InterPro"/>
</dbReference>
<dbReference type="PROSITE" id="PS00092">
    <property type="entry name" value="N6_MTASE"/>
    <property type="match status" value="1"/>
</dbReference>
<dbReference type="PATRIC" id="fig|1231190.3.peg.4389"/>
<reference evidence="8 9" key="1">
    <citation type="journal article" date="2012" name="J. Bacteriol.">
        <title>Genome Sequence of Nitratireductor indicus Type Strain C115.</title>
        <authorList>
            <person name="Lai Q."/>
            <person name="Li G."/>
            <person name="Yu Z."/>
            <person name="Shao Z."/>
        </authorList>
    </citation>
    <scope>NUCLEOTIDE SEQUENCE [LARGE SCALE GENOMIC DNA]</scope>
    <source>
        <strain evidence="8 9">C115</strain>
    </source>
</reference>
<feature type="domain" description="Methyltransferase small" evidence="6">
    <location>
        <begin position="124"/>
        <end position="203"/>
    </location>
</feature>
<dbReference type="NCBIfam" id="TIGR00536">
    <property type="entry name" value="hemK_fam"/>
    <property type="match status" value="1"/>
</dbReference>
<dbReference type="RefSeq" id="WP_009452471.1">
    <property type="nucleotide sequence ID" value="NZ_AMSI01000018.1"/>
</dbReference>
<feature type="binding site" evidence="5">
    <location>
        <position position="152"/>
    </location>
    <ligand>
        <name>S-adenosyl-L-methionine</name>
        <dbReference type="ChEBI" id="CHEBI:59789"/>
    </ligand>
</feature>
<evidence type="ECO:0000259" key="7">
    <source>
        <dbReference type="Pfam" id="PF17827"/>
    </source>
</evidence>
<feature type="binding site" evidence="5">
    <location>
        <position position="181"/>
    </location>
    <ligand>
        <name>S-adenosyl-L-methionine</name>
        <dbReference type="ChEBI" id="CHEBI:59789"/>
    </ligand>
</feature>
<dbReference type="InterPro" id="IPR002052">
    <property type="entry name" value="DNA_methylase_N6_adenine_CS"/>
</dbReference>
<keyword evidence="3 5" id="KW-0949">S-adenosyl-L-methionine</keyword>
<dbReference type="Pfam" id="PF17827">
    <property type="entry name" value="PrmC_N"/>
    <property type="match status" value="1"/>
</dbReference>
<dbReference type="CDD" id="cd02440">
    <property type="entry name" value="AdoMet_MTases"/>
    <property type="match status" value="1"/>
</dbReference>
<keyword evidence="1 5" id="KW-0489">Methyltransferase</keyword>
<dbReference type="InterPro" id="IPR019874">
    <property type="entry name" value="RF_methyltr_PrmC"/>
</dbReference>
<evidence type="ECO:0000259" key="6">
    <source>
        <dbReference type="Pfam" id="PF05175"/>
    </source>
</evidence>
<dbReference type="HAMAP" id="MF_02126">
    <property type="entry name" value="RF_methyltr_PrmC"/>
    <property type="match status" value="1"/>
</dbReference>
<keyword evidence="2 5" id="KW-0808">Transferase</keyword>
<evidence type="ECO:0000256" key="1">
    <source>
        <dbReference type="ARBA" id="ARBA00022603"/>
    </source>
</evidence>
<dbReference type="EMBL" id="AMSI01000018">
    <property type="protein sequence ID" value="EKF40463.1"/>
    <property type="molecule type" value="Genomic_DNA"/>
</dbReference>
<dbReference type="PANTHER" id="PTHR18895:SF74">
    <property type="entry name" value="MTRF1L RELEASE FACTOR GLUTAMINE METHYLTRANSFERASE"/>
    <property type="match status" value="1"/>
</dbReference>
<accession>K2MYX5</accession>
<comment type="caution">
    <text evidence="8">The sequence shown here is derived from an EMBL/GenBank/DDBJ whole genome shotgun (WGS) entry which is preliminary data.</text>
</comment>
<feature type="binding site" evidence="5">
    <location>
        <position position="195"/>
    </location>
    <ligand>
        <name>S-adenosyl-L-methionine</name>
        <dbReference type="ChEBI" id="CHEBI:59789"/>
    </ligand>
</feature>
<feature type="domain" description="Release factor glutamine methyltransferase N-terminal" evidence="7">
    <location>
        <begin position="13"/>
        <end position="80"/>
    </location>
</feature>
<name>K2MYX5_9HYPH</name>
<feature type="binding site" evidence="5">
    <location>
        <begin position="195"/>
        <end position="198"/>
    </location>
    <ligand>
        <name>substrate</name>
    </ligand>
</feature>
<dbReference type="SUPFAM" id="SSF53335">
    <property type="entry name" value="S-adenosyl-L-methionine-dependent methyltransferases"/>
    <property type="match status" value="1"/>
</dbReference>
<dbReference type="InterPro" id="IPR004556">
    <property type="entry name" value="HemK-like"/>
</dbReference>
<keyword evidence="9" id="KW-1185">Reference proteome</keyword>
<protein>
    <recommendedName>
        <fullName evidence="5">Release factor glutamine methyltransferase</fullName>
        <shortName evidence="5">RF MTase</shortName>
        <ecNumber evidence="5">2.1.1.297</ecNumber>
    </recommendedName>
    <alternativeName>
        <fullName evidence="5">N5-glutamine methyltransferase PrmC</fullName>
    </alternativeName>
    <alternativeName>
        <fullName evidence="5">Protein-(glutamine-N5) MTase PrmC</fullName>
    </alternativeName>
    <alternativeName>
        <fullName evidence="5">Protein-glutamine N-methyltransferase PrmC</fullName>
    </alternativeName>
</protein>
<evidence type="ECO:0000313" key="9">
    <source>
        <dbReference type="Proteomes" id="UP000007374"/>
    </source>
</evidence>
<dbReference type="PANTHER" id="PTHR18895">
    <property type="entry name" value="HEMK METHYLTRANSFERASE"/>
    <property type="match status" value="1"/>
</dbReference>
<evidence type="ECO:0000313" key="8">
    <source>
        <dbReference type="EMBL" id="EKF40463.1"/>
    </source>
</evidence>
<sequence>MAEARPTLGMLHAEARARLAQAGIEDAALDARLLVEHFTKSSRTDALVRPELEIAAPSVSALDEALARRILGMPVHRIMGQREFYGLTLGLSDETLEPRPDTEILVDLVLGEARQEGGEDRPYRILDLGTGSGAIAIALLSALPSACAIGADISEDALATARRNADMNGVGGRFVGLRSDWFSEIEGRFDFIVSNPPYIREHDWKSLSREVRDFDPRKALVGGVDGLDAYRAIAQGCHGHLATGGRVAVEIGYDQKEAVTRVFKACAFRRATAAKDLAGHNRALIFHAEKTP</sequence>